<dbReference type="InterPro" id="IPR000182">
    <property type="entry name" value="GNAT_dom"/>
</dbReference>
<dbReference type="Gene3D" id="3.40.630.30">
    <property type="match status" value="1"/>
</dbReference>
<sequence length="368" mass="40768">MTRLGAEAGHDRFQNGVKRSVTVTIVYETHSITTDNEAGIATGHLPGELSALGREQAAELGARRRGDGLAAVFTSDLRRSVQTAEIAFADCDIPLRQDARLRECDYGDLNGMPVGRLAGQRAAHISTPWPGGQSYHDVVDRTAEFLRELARDWDGARVLLIAHTANRWALDHLLKGVPLEDVVDAPFTWQEGWTYLLPARWCRDAPIVTERLTLAPLTVADADEMAEVLSAPALYTFTGGAPPTPDALRARYAKLAEGWSPDARQEWRNWIIRRRADDRAVGTVQATIVEEDRQAEIAWVIGLPWQRQGYATEAALALTGWLDDRGVPRIQAHIHPAHHASMAVATRIGLTPTHHFEDGERRWERPAS</sequence>
<dbReference type="GO" id="GO:0016746">
    <property type="term" value="F:acyltransferase activity"/>
    <property type="evidence" value="ECO:0007669"/>
    <property type="project" value="UniProtKB-KW"/>
</dbReference>
<dbReference type="InterPro" id="IPR029033">
    <property type="entry name" value="His_PPase_superfam"/>
</dbReference>
<dbReference type="PANTHER" id="PTHR43441">
    <property type="entry name" value="RIBOSOMAL-PROTEIN-SERINE ACETYLTRANSFERASE"/>
    <property type="match status" value="1"/>
</dbReference>
<dbReference type="EC" id="2.3.1.-" evidence="2"/>
<evidence type="ECO:0000259" key="1">
    <source>
        <dbReference type="PROSITE" id="PS51186"/>
    </source>
</evidence>
<dbReference type="CDD" id="cd07067">
    <property type="entry name" value="HP_PGM_like"/>
    <property type="match status" value="1"/>
</dbReference>
<reference evidence="3" key="1">
    <citation type="journal article" date="2019" name="Int. J. Syst. Evol. Microbiol.">
        <title>The Global Catalogue of Microorganisms (GCM) 10K type strain sequencing project: providing services to taxonomists for standard genome sequencing and annotation.</title>
        <authorList>
            <consortium name="The Broad Institute Genomics Platform"/>
            <consortium name="The Broad Institute Genome Sequencing Center for Infectious Disease"/>
            <person name="Wu L."/>
            <person name="Ma J."/>
        </authorList>
    </citation>
    <scope>NUCLEOTIDE SEQUENCE [LARGE SCALE GENOMIC DNA]</scope>
    <source>
        <strain evidence="3">JCM 30346</strain>
    </source>
</reference>
<dbReference type="PANTHER" id="PTHR43441:SF10">
    <property type="entry name" value="ACETYLTRANSFERASE"/>
    <property type="match status" value="1"/>
</dbReference>
<dbReference type="SUPFAM" id="SSF55729">
    <property type="entry name" value="Acyl-CoA N-acyltransferases (Nat)"/>
    <property type="match status" value="1"/>
</dbReference>
<evidence type="ECO:0000313" key="3">
    <source>
        <dbReference type="Proteomes" id="UP001596137"/>
    </source>
</evidence>
<dbReference type="Pfam" id="PF13302">
    <property type="entry name" value="Acetyltransf_3"/>
    <property type="match status" value="1"/>
</dbReference>
<proteinExistence type="predicted"/>
<protein>
    <submittedName>
        <fullName evidence="2">GNAT family N-acetyltransferase</fullName>
        <ecNumber evidence="2">2.3.1.-</ecNumber>
    </submittedName>
</protein>
<dbReference type="InterPro" id="IPR013078">
    <property type="entry name" value="His_Pase_superF_clade-1"/>
</dbReference>
<dbReference type="Pfam" id="PF00300">
    <property type="entry name" value="His_Phos_1"/>
    <property type="match status" value="1"/>
</dbReference>
<dbReference type="InterPro" id="IPR016181">
    <property type="entry name" value="Acyl_CoA_acyltransferase"/>
</dbReference>
<dbReference type="Gene3D" id="3.40.50.1240">
    <property type="entry name" value="Phosphoglycerate mutase-like"/>
    <property type="match status" value="1"/>
</dbReference>
<dbReference type="PROSITE" id="PS51186">
    <property type="entry name" value="GNAT"/>
    <property type="match status" value="1"/>
</dbReference>
<keyword evidence="3" id="KW-1185">Reference proteome</keyword>
<keyword evidence="2" id="KW-0012">Acyltransferase</keyword>
<accession>A0ABW1NLD3</accession>
<dbReference type="InterPro" id="IPR051908">
    <property type="entry name" value="Ribosomal_N-acetyltransferase"/>
</dbReference>
<keyword evidence="2" id="KW-0808">Transferase</keyword>
<comment type="caution">
    <text evidence="2">The sequence shown here is derived from an EMBL/GenBank/DDBJ whole genome shotgun (WGS) entry which is preliminary data.</text>
</comment>
<dbReference type="RefSeq" id="WP_380756793.1">
    <property type="nucleotide sequence ID" value="NZ_JBHSRF010000037.1"/>
</dbReference>
<organism evidence="2 3">
    <name type="scientific">Sphaerisporangium aureirubrum</name>
    <dbReference type="NCBI Taxonomy" id="1544736"/>
    <lineage>
        <taxon>Bacteria</taxon>
        <taxon>Bacillati</taxon>
        <taxon>Actinomycetota</taxon>
        <taxon>Actinomycetes</taxon>
        <taxon>Streptosporangiales</taxon>
        <taxon>Streptosporangiaceae</taxon>
        <taxon>Sphaerisporangium</taxon>
    </lineage>
</organism>
<dbReference type="SUPFAM" id="SSF53254">
    <property type="entry name" value="Phosphoglycerate mutase-like"/>
    <property type="match status" value="1"/>
</dbReference>
<gene>
    <name evidence="2" type="ORF">ACFP1K_23265</name>
</gene>
<evidence type="ECO:0000313" key="2">
    <source>
        <dbReference type="EMBL" id="MFC6084100.1"/>
    </source>
</evidence>
<dbReference type="Proteomes" id="UP001596137">
    <property type="component" value="Unassembled WGS sequence"/>
</dbReference>
<dbReference type="EMBL" id="JBHSRF010000037">
    <property type="protein sequence ID" value="MFC6084100.1"/>
    <property type="molecule type" value="Genomic_DNA"/>
</dbReference>
<name>A0ABW1NLD3_9ACTN</name>
<feature type="domain" description="N-acetyltransferase" evidence="1">
    <location>
        <begin position="212"/>
        <end position="368"/>
    </location>
</feature>